<sequence>MASLSKTPIMGSAKTLGQTTKTDDDDDKMTLTELRSPRAEGQLQGMSDGVHLTLDKDDWIVGQSGANGLM</sequence>
<reference evidence="2 3" key="1">
    <citation type="submission" date="2019-05" db="EMBL/GenBank/DDBJ databases">
        <title>Emergence of the Ug99 lineage of the wheat stem rust pathogen through somatic hybridization.</title>
        <authorList>
            <person name="Li F."/>
            <person name="Upadhyaya N.M."/>
            <person name="Sperschneider J."/>
            <person name="Matny O."/>
            <person name="Nguyen-Phuc H."/>
            <person name="Mago R."/>
            <person name="Raley C."/>
            <person name="Miller M.E."/>
            <person name="Silverstein K.A.T."/>
            <person name="Henningsen E."/>
            <person name="Hirsch C.D."/>
            <person name="Visser B."/>
            <person name="Pretorius Z.A."/>
            <person name="Steffenson B.J."/>
            <person name="Schwessinger B."/>
            <person name="Dodds P.N."/>
            <person name="Figueroa M."/>
        </authorList>
    </citation>
    <scope>NUCLEOTIDE SEQUENCE [LARGE SCALE GENOMIC DNA]</scope>
    <source>
        <strain evidence="2 3">Ug99</strain>
    </source>
</reference>
<name>A0A5B0RQI5_PUCGR</name>
<dbReference type="AlphaFoldDB" id="A0A5B0RQI5"/>
<organism evidence="2 3">
    <name type="scientific">Puccinia graminis f. sp. tritici</name>
    <dbReference type="NCBI Taxonomy" id="56615"/>
    <lineage>
        <taxon>Eukaryota</taxon>
        <taxon>Fungi</taxon>
        <taxon>Dikarya</taxon>
        <taxon>Basidiomycota</taxon>
        <taxon>Pucciniomycotina</taxon>
        <taxon>Pucciniomycetes</taxon>
        <taxon>Pucciniales</taxon>
        <taxon>Pucciniaceae</taxon>
        <taxon>Puccinia</taxon>
    </lineage>
</organism>
<proteinExistence type="predicted"/>
<feature type="region of interest" description="Disordered" evidence="1">
    <location>
        <begin position="1"/>
        <end position="48"/>
    </location>
</feature>
<protein>
    <submittedName>
        <fullName evidence="2">Uncharacterized protein</fullName>
    </submittedName>
</protein>
<accession>A0A5B0RQI5</accession>
<dbReference type="EMBL" id="VDEP01000143">
    <property type="protein sequence ID" value="KAA1128226.1"/>
    <property type="molecule type" value="Genomic_DNA"/>
</dbReference>
<evidence type="ECO:0000256" key="1">
    <source>
        <dbReference type="SAM" id="MobiDB-lite"/>
    </source>
</evidence>
<comment type="caution">
    <text evidence="2">The sequence shown here is derived from an EMBL/GenBank/DDBJ whole genome shotgun (WGS) entry which is preliminary data.</text>
</comment>
<dbReference type="Proteomes" id="UP000325313">
    <property type="component" value="Unassembled WGS sequence"/>
</dbReference>
<evidence type="ECO:0000313" key="2">
    <source>
        <dbReference type="EMBL" id="KAA1128226.1"/>
    </source>
</evidence>
<evidence type="ECO:0000313" key="3">
    <source>
        <dbReference type="Proteomes" id="UP000325313"/>
    </source>
</evidence>
<gene>
    <name evidence="2" type="ORF">PGTUg99_010817</name>
</gene>